<comment type="caution">
    <text evidence="2">The sequence shown here is derived from an EMBL/GenBank/DDBJ whole genome shotgun (WGS) entry which is preliminary data.</text>
</comment>
<gene>
    <name evidence="2" type="ORF">HY912_21640</name>
</gene>
<reference evidence="2" key="1">
    <citation type="submission" date="2020-07" db="EMBL/GenBank/DDBJ databases">
        <title>Huge and variable diversity of episymbiotic CPR bacteria and DPANN archaea in groundwater ecosystems.</title>
        <authorList>
            <person name="He C.Y."/>
            <person name="Keren R."/>
            <person name="Whittaker M."/>
            <person name="Farag I.F."/>
            <person name="Doudna J."/>
            <person name="Cate J.H.D."/>
            <person name="Banfield J.F."/>
        </authorList>
    </citation>
    <scope>NUCLEOTIDE SEQUENCE</scope>
    <source>
        <strain evidence="2">NC_groundwater_1664_Pr3_B-0.1um_52_9</strain>
    </source>
</reference>
<evidence type="ECO:0000313" key="3">
    <source>
        <dbReference type="Proteomes" id="UP000807825"/>
    </source>
</evidence>
<dbReference type="EMBL" id="JACRDE010000567">
    <property type="protein sequence ID" value="MBI5252106.1"/>
    <property type="molecule type" value="Genomic_DNA"/>
</dbReference>
<dbReference type="Gene3D" id="3.40.50.300">
    <property type="entry name" value="P-loop containing nucleotide triphosphate hydrolases"/>
    <property type="match status" value="1"/>
</dbReference>
<dbReference type="PANTHER" id="PTHR30305">
    <property type="entry name" value="PROTEIN YJDM-RELATED"/>
    <property type="match status" value="1"/>
</dbReference>
<dbReference type="SUPFAM" id="SSF53795">
    <property type="entry name" value="PEP carboxykinase-like"/>
    <property type="match status" value="1"/>
</dbReference>
<dbReference type="Proteomes" id="UP000807825">
    <property type="component" value="Unassembled WGS sequence"/>
</dbReference>
<name>A0A9D6Z8H6_9BACT</name>
<organism evidence="2 3">
    <name type="scientific">Desulfomonile tiedjei</name>
    <dbReference type="NCBI Taxonomy" id="2358"/>
    <lineage>
        <taxon>Bacteria</taxon>
        <taxon>Pseudomonadati</taxon>
        <taxon>Thermodesulfobacteriota</taxon>
        <taxon>Desulfomonilia</taxon>
        <taxon>Desulfomonilales</taxon>
        <taxon>Desulfomonilaceae</taxon>
        <taxon>Desulfomonile</taxon>
    </lineage>
</organism>
<dbReference type="Pfam" id="PF07475">
    <property type="entry name" value="Hpr_kinase_C"/>
    <property type="match status" value="1"/>
</dbReference>
<dbReference type="CDD" id="cd01918">
    <property type="entry name" value="HprK_C"/>
    <property type="match status" value="1"/>
</dbReference>
<dbReference type="PANTHER" id="PTHR30305:SF1">
    <property type="entry name" value="HPR KINASE_PHOSPHORYLASE"/>
    <property type="match status" value="1"/>
</dbReference>
<sequence length="157" mass="16933">MGSKKIRGCLVQIHGVGVIIRGRSGSGKSLAALSLMRQGHRLVADDLVEVISDPGAPLIGKPLEQDVRIEVRGLGVFRAATLFPQCLIQSSSIDFIADLDVYDPIRDSGRIEPETRDVQLLDRNILAVRVPLASGMDPALLIEILAMRLSETGTVKP</sequence>
<dbReference type="GO" id="GO:0005524">
    <property type="term" value="F:ATP binding"/>
    <property type="evidence" value="ECO:0007669"/>
    <property type="project" value="InterPro"/>
</dbReference>
<accession>A0A9D6Z8H6</accession>
<protein>
    <submittedName>
        <fullName evidence="2">HPr kinase/phosphatase C-terminal domain-containing protein</fullName>
    </submittedName>
</protein>
<keyword evidence="2" id="KW-0808">Transferase</keyword>
<dbReference type="AlphaFoldDB" id="A0A9D6Z8H6"/>
<feature type="domain" description="HPr kinase/phosphorylase C-terminal" evidence="1">
    <location>
        <begin position="4"/>
        <end position="149"/>
    </location>
</feature>
<proteinExistence type="predicted"/>
<dbReference type="GO" id="GO:0000155">
    <property type="term" value="F:phosphorelay sensor kinase activity"/>
    <property type="evidence" value="ECO:0007669"/>
    <property type="project" value="InterPro"/>
</dbReference>
<keyword evidence="2" id="KW-0418">Kinase</keyword>
<dbReference type="InterPro" id="IPR027417">
    <property type="entry name" value="P-loop_NTPase"/>
</dbReference>
<dbReference type="GO" id="GO:0006109">
    <property type="term" value="P:regulation of carbohydrate metabolic process"/>
    <property type="evidence" value="ECO:0007669"/>
    <property type="project" value="InterPro"/>
</dbReference>
<evidence type="ECO:0000259" key="1">
    <source>
        <dbReference type="Pfam" id="PF07475"/>
    </source>
</evidence>
<evidence type="ECO:0000313" key="2">
    <source>
        <dbReference type="EMBL" id="MBI5252106.1"/>
    </source>
</evidence>
<dbReference type="InterPro" id="IPR011104">
    <property type="entry name" value="Hpr_kin/Pase_C"/>
</dbReference>